<comment type="caution">
    <text evidence="10">The sequence shown here is derived from an EMBL/GenBank/DDBJ whole genome shotgun (WGS) entry which is preliminary data.</text>
</comment>
<evidence type="ECO:0000256" key="6">
    <source>
        <dbReference type="ARBA" id="ARBA00023146"/>
    </source>
</evidence>
<dbReference type="Gene3D" id="3.40.50.620">
    <property type="entry name" value="HUPs"/>
    <property type="match status" value="1"/>
</dbReference>
<dbReference type="Proteomes" id="UP000664417">
    <property type="component" value="Unassembled WGS sequence"/>
</dbReference>
<dbReference type="GO" id="GO:0006436">
    <property type="term" value="P:tryptophanyl-tRNA aminoacylation"/>
    <property type="evidence" value="ECO:0007669"/>
    <property type="project" value="UniProtKB-UniRule"/>
</dbReference>
<dbReference type="InterPro" id="IPR001412">
    <property type="entry name" value="aa-tRNA-synth_I_CS"/>
</dbReference>
<evidence type="ECO:0000256" key="4">
    <source>
        <dbReference type="ARBA" id="ARBA00022840"/>
    </source>
</evidence>
<dbReference type="AlphaFoldDB" id="A0A8J7QKY2"/>
<evidence type="ECO:0000256" key="3">
    <source>
        <dbReference type="ARBA" id="ARBA00022741"/>
    </source>
</evidence>
<dbReference type="InterPro" id="IPR002305">
    <property type="entry name" value="aa-tRNA-synth_Ic"/>
</dbReference>
<dbReference type="InterPro" id="IPR014729">
    <property type="entry name" value="Rossmann-like_a/b/a_fold"/>
</dbReference>
<comment type="subcellular location">
    <subcellularLocation>
        <location evidence="8">Cytoplasm</location>
    </subcellularLocation>
</comment>
<dbReference type="Gene3D" id="1.10.240.10">
    <property type="entry name" value="Tyrosyl-Transfer RNA Synthetase"/>
    <property type="match status" value="1"/>
</dbReference>
<dbReference type="GO" id="GO:0005524">
    <property type="term" value="F:ATP binding"/>
    <property type="evidence" value="ECO:0007669"/>
    <property type="project" value="UniProtKB-UniRule"/>
</dbReference>
<keyword evidence="4 8" id="KW-0067">ATP-binding</keyword>
<dbReference type="GO" id="GO:0005829">
    <property type="term" value="C:cytosol"/>
    <property type="evidence" value="ECO:0007669"/>
    <property type="project" value="TreeGrafter"/>
</dbReference>
<dbReference type="HAMAP" id="MF_00140_B">
    <property type="entry name" value="Trp_tRNA_synth_B"/>
    <property type="match status" value="1"/>
</dbReference>
<dbReference type="EC" id="6.1.1.2" evidence="8"/>
<keyword evidence="11" id="KW-1185">Reference proteome</keyword>
<evidence type="ECO:0000256" key="1">
    <source>
        <dbReference type="ARBA" id="ARBA00005594"/>
    </source>
</evidence>
<dbReference type="RefSeq" id="WP_207860104.1">
    <property type="nucleotide sequence ID" value="NZ_JAFREP010000015.1"/>
</dbReference>
<dbReference type="PANTHER" id="PTHR43766:SF1">
    <property type="entry name" value="TRYPTOPHAN--TRNA LIGASE, MITOCHONDRIAL"/>
    <property type="match status" value="1"/>
</dbReference>
<comment type="similarity">
    <text evidence="1 8 9">Belongs to the class-I aminoacyl-tRNA synthetase family.</text>
</comment>
<evidence type="ECO:0000256" key="7">
    <source>
        <dbReference type="ARBA" id="ARBA00049929"/>
    </source>
</evidence>
<dbReference type="SUPFAM" id="SSF52374">
    <property type="entry name" value="Nucleotidylyl transferase"/>
    <property type="match status" value="1"/>
</dbReference>
<feature type="binding site" evidence="8">
    <location>
        <position position="186"/>
    </location>
    <ligand>
        <name>ATP</name>
        <dbReference type="ChEBI" id="CHEBI:30616"/>
    </ligand>
</feature>
<reference evidence="10" key="1">
    <citation type="submission" date="2021-03" db="EMBL/GenBank/DDBJ databases">
        <authorList>
            <person name="Wang G."/>
        </authorList>
    </citation>
    <scope>NUCLEOTIDE SEQUENCE</scope>
    <source>
        <strain evidence="10">KCTC 12899</strain>
    </source>
</reference>
<organism evidence="10 11">
    <name type="scientific">Acanthopleuribacter pedis</name>
    <dbReference type="NCBI Taxonomy" id="442870"/>
    <lineage>
        <taxon>Bacteria</taxon>
        <taxon>Pseudomonadati</taxon>
        <taxon>Acidobacteriota</taxon>
        <taxon>Holophagae</taxon>
        <taxon>Acanthopleuribacterales</taxon>
        <taxon>Acanthopleuribacteraceae</taxon>
        <taxon>Acanthopleuribacter</taxon>
    </lineage>
</organism>
<feature type="binding site" evidence="8">
    <location>
        <begin position="147"/>
        <end position="149"/>
    </location>
    <ligand>
        <name>ATP</name>
        <dbReference type="ChEBI" id="CHEBI:30616"/>
    </ligand>
</feature>
<sequence>MKKRVLSGIQPSGKLHIGNYLGAIRQHIDSQNQADWDRYFFIANYHSLTSHPDPETLREWTLDVARTYLALGLDPEKSLLFMQTDVPEVTELAWILTCLAPMGLLQRCTSYKDKVARGIEANHGLFAYPVLQAADILIYDSHFVPVGSDQKQHIEVCRDLAQKFNIRYGETLVVPDGMIKDEVAVIPGIDGQKMSKSYQNTIDLFGTKKELKKQVMRIETDSKGLEEPKDPDTCNVFALYKFFANKEEIAEMAANYRAGGYGYGHAKLALLEKLNHFLEPHRERYNHLVKNEDEVLDVLRAGAKTARATAQETMRRVRAAVGFIG</sequence>
<feature type="binding site" evidence="8">
    <location>
        <begin position="10"/>
        <end position="12"/>
    </location>
    <ligand>
        <name>ATP</name>
        <dbReference type="ChEBI" id="CHEBI:30616"/>
    </ligand>
</feature>
<keyword evidence="2 8" id="KW-0436">Ligase</keyword>
<dbReference type="CDD" id="cd00806">
    <property type="entry name" value="TrpRS_core"/>
    <property type="match status" value="1"/>
</dbReference>
<dbReference type="GO" id="GO:0004830">
    <property type="term" value="F:tryptophan-tRNA ligase activity"/>
    <property type="evidence" value="ECO:0007669"/>
    <property type="project" value="UniProtKB-UniRule"/>
</dbReference>
<evidence type="ECO:0000256" key="9">
    <source>
        <dbReference type="RuleBase" id="RU363036"/>
    </source>
</evidence>
<keyword evidence="8" id="KW-0963">Cytoplasm</keyword>
<dbReference type="PROSITE" id="PS00178">
    <property type="entry name" value="AA_TRNA_LIGASE_I"/>
    <property type="match status" value="1"/>
</dbReference>
<feature type="binding site" evidence="8">
    <location>
        <position position="135"/>
    </location>
    <ligand>
        <name>L-tryptophan</name>
        <dbReference type="ChEBI" id="CHEBI:57912"/>
    </ligand>
</feature>
<keyword evidence="5 8" id="KW-0648">Protein biosynthesis</keyword>
<evidence type="ECO:0000256" key="2">
    <source>
        <dbReference type="ARBA" id="ARBA00022598"/>
    </source>
</evidence>
<feature type="short sequence motif" description="'HIGH' region" evidence="8">
    <location>
        <begin position="11"/>
        <end position="19"/>
    </location>
</feature>
<accession>A0A8J7QKY2</accession>
<feature type="binding site" evidence="8">
    <location>
        <begin position="18"/>
        <end position="19"/>
    </location>
    <ligand>
        <name>ATP</name>
        <dbReference type="ChEBI" id="CHEBI:30616"/>
    </ligand>
</feature>
<evidence type="ECO:0000313" key="10">
    <source>
        <dbReference type="EMBL" id="MBO1320153.1"/>
    </source>
</evidence>
<dbReference type="InterPro" id="IPR024109">
    <property type="entry name" value="Trp-tRNA-ligase_bac-type"/>
</dbReference>
<keyword evidence="6 8" id="KW-0030">Aminoacyl-tRNA synthetase</keyword>
<evidence type="ECO:0000256" key="8">
    <source>
        <dbReference type="HAMAP-Rule" id="MF_00140"/>
    </source>
</evidence>
<feature type="binding site" evidence="8">
    <location>
        <begin position="193"/>
        <end position="197"/>
    </location>
    <ligand>
        <name>ATP</name>
        <dbReference type="ChEBI" id="CHEBI:30616"/>
    </ligand>
</feature>
<dbReference type="PRINTS" id="PR01039">
    <property type="entry name" value="TRNASYNTHTRP"/>
</dbReference>
<comment type="function">
    <text evidence="8">Catalyzes the attachment of tryptophan to tRNA(Trp).</text>
</comment>
<dbReference type="InterPro" id="IPR050203">
    <property type="entry name" value="Trp-tRNA_synthetase"/>
</dbReference>
<name>A0A8J7QKY2_9BACT</name>
<dbReference type="EMBL" id="JAFREP010000015">
    <property type="protein sequence ID" value="MBO1320153.1"/>
    <property type="molecule type" value="Genomic_DNA"/>
</dbReference>
<comment type="subunit">
    <text evidence="8">Homodimer.</text>
</comment>
<protein>
    <recommendedName>
        <fullName evidence="8">Tryptophan--tRNA ligase</fullName>
        <ecNumber evidence="8">6.1.1.2</ecNumber>
    </recommendedName>
    <alternativeName>
        <fullName evidence="8">Tryptophanyl-tRNA synthetase</fullName>
        <shortName evidence="8">TrpRS</shortName>
    </alternativeName>
</protein>
<comment type="catalytic activity">
    <reaction evidence="7 8">
        <text>tRNA(Trp) + L-tryptophan + ATP = L-tryptophyl-tRNA(Trp) + AMP + diphosphate + H(+)</text>
        <dbReference type="Rhea" id="RHEA:24080"/>
        <dbReference type="Rhea" id="RHEA-COMP:9671"/>
        <dbReference type="Rhea" id="RHEA-COMP:9705"/>
        <dbReference type="ChEBI" id="CHEBI:15378"/>
        <dbReference type="ChEBI" id="CHEBI:30616"/>
        <dbReference type="ChEBI" id="CHEBI:33019"/>
        <dbReference type="ChEBI" id="CHEBI:57912"/>
        <dbReference type="ChEBI" id="CHEBI:78442"/>
        <dbReference type="ChEBI" id="CHEBI:78535"/>
        <dbReference type="ChEBI" id="CHEBI:456215"/>
        <dbReference type="EC" id="6.1.1.2"/>
    </reaction>
</comment>
<dbReference type="NCBIfam" id="TIGR00233">
    <property type="entry name" value="trpS"/>
    <property type="match status" value="1"/>
</dbReference>
<keyword evidence="3 8" id="KW-0547">Nucleotide-binding</keyword>
<dbReference type="Pfam" id="PF00579">
    <property type="entry name" value="tRNA-synt_1b"/>
    <property type="match status" value="1"/>
</dbReference>
<evidence type="ECO:0000256" key="5">
    <source>
        <dbReference type="ARBA" id="ARBA00022917"/>
    </source>
</evidence>
<dbReference type="InterPro" id="IPR002306">
    <property type="entry name" value="Trp-tRNA-ligase"/>
</dbReference>
<proteinExistence type="inferred from homology"/>
<feature type="short sequence motif" description="'KMSKS' region" evidence="8">
    <location>
        <begin position="193"/>
        <end position="197"/>
    </location>
</feature>
<gene>
    <name evidence="8 10" type="primary">trpS</name>
    <name evidence="10" type="ORF">J3U88_16880</name>
</gene>
<evidence type="ECO:0000313" key="11">
    <source>
        <dbReference type="Proteomes" id="UP000664417"/>
    </source>
</evidence>
<dbReference type="FunFam" id="1.10.240.10:FF:000005">
    <property type="entry name" value="Tryptophan--tRNA ligase"/>
    <property type="match status" value="1"/>
</dbReference>
<dbReference type="PANTHER" id="PTHR43766">
    <property type="entry name" value="TRYPTOPHAN--TRNA LIGASE, MITOCHONDRIAL"/>
    <property type="match status" value="1"/>
</dbReference>